<feature type="region of interest" description="Disordered" evidence="11">
    <location>
        <begin position="928"/>
        <end position="960"/>
    </location>
</feature>
<keyword evidence="5" id="KW-0112">Calmodulin-binding</keyword>
<feature type="domain" description="Myosin N-terminal SH3-like" evidence="13">
    <location>
        <begin position="29"/>
        <end position="79"/>
    </location>
</feature>
<evidence type="ECO:0000256" key="11">
    <source>
        <dbReference type="SAM" id="MobiDB-lite"/>
    </source>
</evidence>
<dbReference type="Gene3D" id="1.20.58.530">
    <property type="match status" value="1"/>
</dbReference>
<dbReference type="FunFam" id="1.20.120.720:FF:000002">
    <property type="entry name" value="Myosin heavy chain 10"/>
    <property type="match status" value="1"/>
</dbReference>
<feature type="binding site" evidence="10">
    <location>
        <begin position="176"/>
        <end position="183"/>
    </location>
    <ligand>
        <name>ATP</name>
        <dbReference type="ChEBI" id="CHEBI:30616"/>
    </ligand>
</feature>
<feature type="compositionally biased region" description="Polar residues" evidence="11">
    <location>
        <begin position="1951"/>
        <end position="1960"/>
    </location>
</feature>
<dbReference type="Gene3D" id="1.20.5.340">
    <property type="match status" value="4"/>
</dbReference>
<dbReference type="GO" id="GO:0005737">
    <property type="term" value="C:cytoplasm"/>
    <property type="evidence" value="ECO:0007669"/>
    <property type="project" value="UniProtKB-ARBA"/>
</dbReference>
<keyword evidence="4 10" id="KW-0067">ATP-binding</keyword>
<name>A0A8C3IW53_CHRPI</name>
<evidence type="ECO:0000256" key="3">
    <source>
        <dbReference type="ARBA" id="ARBA00022741"/>
    </source>
</evidence>
<dbReference type="GO" id="GO:0005524">
    <property type="term" value="F:ATP binding"/>
    <property type="evidence" value="ECO:0007669"/>
    <property type="project" value="UniProtKB-UniRule"/>
</dbReference>
<dbReference type="GO" id="GO:0051015">
    <property type="term" value="F:actin filament binding"/>
    <property type="evidence" value="ECO:0007669"/>
    <property type="project" value="InterPro"/>
</dbReference>
<dbReference type="GeneTree" id="ENSGT00940000155159"/>
<comment type="similarity">
    <text evidence="1 10">Belongs to the TRAFAC class myosin-kinesin ATPase superfamily. Myosin family.</text>
</comment>
<evidence type="ECO:0000256" key="5">
    <source>
        <dbReference type="ARBA" id="ARBA00022860"/>
    </source>
</evidence>
<dbReference type="Proteomes" id="UP000694380">
    <property type="component" value="Unplaced"/>
</dbReference>
<dbReference type="InterPro" id="IPR004009">
    <property type="entry name" value="SH3_Myosin"/>
</dbReference>
<dbReference type="FunFam" id="2.30.30.360:FF:000001">
    <property type="entry name" value="Myosin heavy chain"/>
    <property type="match status" value="1"/>
</dbReference>
<evidence type="ECO:0000256" key="7">
    <source>
        <dbReference type="ARBA" id="ARBA00023123"/>
    </source>
</evidence>
<evidence type="ECO:0000256" key="10">
    <source>
        <dbReference type="PROSITE-ProRule" id="PRU00782"/>
    </source>
</evidence>
<evidence type="ECO:0000256" key="8">
    <source>
        <dbReference type="ARBA" id="ARBA00023175"/>
    </source>
</evidence>
<dbReference type="GO" id="GO:0016460">
    <property type="term" value="C:myosin II complex"/>
    <property type="evidence" value="ECO:0007669"/>
    <property type="project" value="TreeGrafter"/>
</dbReference>
<dbReference type="Pfam" id="PF02736">
    <property type="entry name" value="Myosin_N"/>
    <property type="match status" value="1"/>
</dbReference>
<feature type="region of interest" description="Actin-binding" evidence="10">
    <location>
        <begin position="659"/>
        <end position="681"/>
    </location>
</feature>
<dbReference type="SUPFAM" id="SSF52540">
    <property type="entry name" value="P-loop containing nucleoside triphosphate hydrolases"/>
    <property type="match status" value="1"/>
</dbReference>
<keyword evidence="8 10" id="KW-0505">Motor protein</keyword>
<evidence type="ECO:0000259" key="13">
    <source>
        <dbReference type="PROSITE" id="PS51844"/>
    </source>
</evidence>
<reference evidence="14" key="1">
    <citation type="submission" date="2025-08" db="UniProtKB">
        <authorList>
            <consortium name="Ensembl"/>
        </authorList>
    </citation>
    <scope>IDENTIFICATION</scope>
</reference>
<reference evidence="14" key="2">
    <citation type="submission" date="2025-09" db="UniProtKB">
        <authorList>
            <consortium name="Ensembl"/>
        </authorList>
    </citation>
    <scope>IDENTIFICATION</scope>
</reference>
<dbReference type="PROSITE" id="PS50096">
    <property type="entry name" value="IQ"/>
    <property type="match status" value="1"/>
</dbReference>
<dbReference type="GO" id="GO:0000281">
    <property type="term" value="P:mitotic cytokinesis"/>
    <property type="evidence" value="ECO:0007669"/>
    <property type="project" value="TreeGrafter"/>
</dbReference>
<dbReference type="Gene3D" id="1.20.5.4820">
    <property type="match status" value="1"/>
</dbReference>
<evidence type="ECO:0000256" key="2">
    <source>
        <dbReference type="ARBA" id="ARBA00022481"/>
    </source>
</evidence>
<keyword evidence="3 10" id="KW-0547">Nucleotide-binding</keyword>
<dbReference type="GO" id="GO:0043531">
    <property type="term" value="F:ADP binding"/>
    <property type="evidence" value="ECO:0007669"/>
    <property type="project" value="UniProtKB-ARBA"/>
</dbReference>
<dbReference type="FunFam" id="3.40.850.10:FF:000101">
    <property type="entry name" value="Slow myosin heavy chain 2"/>
    <property type="match status" value="1"/>
</dbReference>
<evidence type="ECO:0000313" key="15">
    <source>
        <dbReference type="Proteomes" id="UP000694380"/>
    </source>
</evidence>
<dbReference type="FunFam" id="1.20.5.340:FF:000008">
    <property type="entry name" value="Myosin heavy chain 11"/>
    <property type="match status" value="1"/>
</dbReference>
<dbReference type="GO" id="GO:0005516">
    <property type="term" value="F:calmodulin binding"/>
    <property type="evidence" value="ECO:0007669"/>
    <property type="project" value="UniProtKB-KW"/>
</dbReference>
<dbReference type="GO" id="GO:0008360">
    <property type="term" value="P:regulation of cell shape"/>
    <property type="evidence" value="ECO:0007669"/>
    <property type="project" value="TreeGrafter"/>
</dbReference>
<feature type="domain" description="Myosin motor" evidence="12">
    <location>
        <begin position="83"/>
        <end position="781"/>
    </location>
</feature>
<dbReference type="Pfam" id="PF00612">
    <property type="entry name" value="IQ"/>
    <property type="match status" value="1"/>
</dbReference>
<dbReference type="Gene3D" id="1.20.120.720">
    <property type="entry name" value="Myosin VI head, motor domain, U50 subdomain"/>
    <property type="match status" value="1"/>
</dbReference>
<dbReference type="InterPro" id="IPR000048">
    <property type="entry name" value="IQ_motif_EF-hand-BS"/>
</dbReference>
<keyword evidence="6" id="KW-0175">Coiled coil</keyword>
<sequence>DREKPLDPERYLFVDRAVIYNPATQADWTAKKLVWIPSERHGFEAASIKEERGDEVLVELAENGKKAMVNKDDIQKMNPPKFSKVEDMAELTCLNEASVLHNLKDRYYSGLIYTYSGLFCVVINPYKNLPIYSENIIEMYRGKKRHEMPPHIYAISESAYRCMLQDREDQSILCTGESGAGKTENTKKVIQYLAHVASSHKGRKDHNIPGELERQLLQANPILESFGNAKTVKNDNSSRFGKFIRINFDVTGYIVGANIETYLLEKSRAVRQAKDERTFHIFYQLLSGAGEHLKSDLLLEGFNNYRFLSNGYIPIPGQQDKDNFQETMEAMHIMGFSHEEILSMLKVVSSVLQFGNISFKKERNTDQASMPENTVAQKLCHLLGMNVMEFTRAILTPRIKVGRDYVQKAQTKEQADFAVEALAKATYERLFRWLVHRINKALDRTKRQGASFIGILDIAGFEIFELNSFEQLCINYTNEKLQQLFNHTMFILEQEEYQREGIEWNFIDFGLDLQPCIDLIERPANPPGVLALLDEECWFPKATDKTFVEKLVQEQGTHSKFQKPRQLKDKADFCIIHYAGKVDYKADEWLMKNMDPLNDNVATLLHQSSDKFVAELWKDVDRIVGLDQVTGMTETAFGSAYKTKKGMFRTVGQLYKESLTKLMATLRNTNPNFVRCIIPNHEKRAGKLDPHLVLDQLRCNGVLEGIRICRQGFPNRIVFQEFRQRYEILTPNAIPKGFMDGKQACERMIRALELDPNLYRIGQSKIFFRAGVLAHLEEERDLKITDIIIFFQAVCRGYLARKAFAKKQQQLSALKVLQRNCAAYLKLRHWQWWRVFTKVKPLLQVTRQEEELQAKDEELLKVKEKQTKVEAELEEMERKHQQVCLEEKNILAEQLQAETELFAEAEEMRARLAAKKQELEEILHDLESRVEEEEERNQGLQNEKKKMQDLEEQLDEEEGARQKLQLEKVTAEAKIKKMEEEILLLEDQNSKFLKEKKLTEDRIAECTSQLAEEEEKAKNLAKLKNKQEMMITDLEERLKKEEKTRQELEKAKRKLDGETTDLQDQIAELQAQIEELKIQLAKKEEELQAALARSETEAVQKNNALKLIRELQAQIAELQEDLESEKASRNKAEKQKRDLSEELEALKTELEDTLDTTAAQQELRTKREQEVAELKKAIEEETKNHEAQIQEIRQRHATALEELSEQLEQAKRFKANLEKNKQGLETDNKELACEVKVLQQVKAESEHKRKKLDAQVQELHAKVSEGERIRAELAEKANKLQNELDNVSSLLEEAEKKGIKFAKDAAGLESQLQDTQELLQEETRQKLNLSSRIRQLEEEKNNLQEQQEEEEEARKNLEKQMLALQSQLVDAKKKVDDDMGTIEGLEENKKKLLKDMEALSQRLEEKAMAYDKLEKTKNRLQQELDDLIVDLDHQRQIVSNLEKKQKKFDQMLAEEKNISARYAEERDRAEAEAREKETKALSLARALEEALEGKEEFERQNKQLRAEMEDLMSSKDDVGKNVHELEKSKRTLEQQVEEMRTQLEELEDELQATEDAKLRLEVNMQAMKAQFERDLQARDEQNEEKKRMLVKQVRELETELEDERKQKALAVASKKKMEMDLKDLEAQIEAANKARDEAIKQLRKLQAQMKDYQRELEEARASRDEIFAQSKENEKKLKGLEAEILQLQEDLAASERARRHAEQERDELADEIANSASGKSALLDEKRRLEARIAQLEEELEEEQSNMELLNDRFRKTTLQVDTLNSELAGERSAAQKSENARQQLERQNKELKAKLQELEGSVKSKFKATISALEAKIGQLEEQLEQEAKERAAANKLVRRTEKKLKEVFMQVEDERRHADQYKEQMEKANARMKQLKRQLEEAEEEATRVNASRRKLQRELDDATEANEGLSREVKPVCGPGRSGRRQLHIEGASLELSDDDAESKGSDINETQPAQTE</sequence>
<dbReference type="Pfam" id="PF00063">
    <property type="entry name" value="Myosin_head"/>
    <property type="match status" value="1"/>
</dbReference>
<organism evidence="14 15">
    <name type="scientific">Chrysemys picta bellii</name>
    <name type="common">Western painted turtle</name>
    <name type="synonym">Emys bellii</name>
    <dbReference type="NCBI Taxonomy" id="8478"/>
    <lineage>
        <taxon>Eukaryota</taxon>
        <taxon>Metazoa</taxon>
        <taxon>Chordata</taxon>
        <taxon>Craniata</taxon>
        <taxon>Vertebrata</taxon>
        <taxon>Euteleostomi</taxon>
        <taxon>Archelosauria</taxon>
        <taxon>Testudinata</taxon>
        <taxon>Testudines</taxon>
        <taxon>Cryptodira</taxon>
        <taxon>Durocryptodira</taxon>
        <taxon>Testudinoidea</taxon>
        <taxon>Emydidae</taxon>
        <taxon>Chrysemys</taxon>
    </lineage>
</organism>
<dbReference type="InterPro" id="IPR008989">
    <property type="entry name" value="Myosin_S1_N"/>
</dbReference>
<feature type="region of interest" description="Disordered" evidence="11">
    <location>
        <begin position="1120"/>
        <end position="1157"/>
    </location>
</feature>
<protein>
    <submittedName>
        <fullName evidence="14">Myosin heavy chain 10</fullName>
    </submittedName>
</protein>
<feature type="compositionally biased region" description="Basic and acidic residues" evidence="11">
    <location>
        <begin position="1124"/>
        <end position="1150"/>
    </location>
</feature>
<dbReference type="SUPFAM" id="SSF50084">
    <property type="entry name" value="Myosin S1 fragment, N-terminal domain"/>
    <property type="match status" value="1"/>
</dbReference>
<dbReference type="SUPFAM" id="SSF90257">
    <property type="entry name" value="Myosin rod fragments"/>
    <property type="match status" value="5"/>
</dbReference>
<dbReference type="PRINTS" id="PR00193">
    <property type="entry name" value="MYOSINHEAVY"/>
</dbReference>
<dbReference type="Gene3D" id="3.40.850.10">
    <property type="entry name" value="Kinesin motor domain"/>
    <property type="match status" value="1"/>
</dbReference>
<evidence type="ECO:0000256" key="4">
    <source>
        <dbReference type="ARBA" id="ARBA00022840"/>
    </source>
</evidence>
<dbReference type="Gene3D" id="2.30.30.360">
    <property type="entry name" value="Myosin S1 fragment, N-terminal"/>
    <property type="match status" value="1"/>
</dbReference>
<dbReference type="FunFam" id="1.20.5.340:FF:000009">
    <property type="entry name" value="myosin-11 isoform X2"/>
    <property type="match status" value="1"/>
</dbReference>
<dbReference type="Gene3D" id="1.10.10.820">
    <property type="match status" value="1"/>
</dbReference>
<keyword evidence="2" id="KW-0488">Methylation</keyword>
<dbReference type="FunFam" id="1.10.10.820:FF:000002">
    <property type="entry name" value="Myosin heavy chain 10"/>
    <property type="match status" value="1"/>
</dbReference>
<dbReference type="PROSITE" id="PS51456">
    <property type="entry name" value="MYOSIN_MOTOR"/>
    <property type="match status" value="1"/>
</dbReference>
<dbReference type="FunFam" id="1.20.5.4820:FF:000002">
    <property type="entry name" value="Myosin heavy chain 10"/>
    <property type="match status" value="1"/>
</dbReference>
<dbReference type="CDD" id="cd14920">
    <property type="entry name" value="MYSc_Myh10"/>
    <property type="match status" value="1"/>
</dbReference>
<dbReference type="FunFam" id="4.10.270.10:FF:000001">
    <property type="entry name" value="Myosin heavy chain, non-muscle"/>
    <property type="match status" value="1"/>
</dbReference>
<dbReference type="Gene3D" id="6.10.250.2420">
    <property type="match status" value="1"/>
</dbReference>
<dbReference type="FunFam" id="1.20.58.530:FF:000003">
    <property type="entry name" value="Myosin heavy chain 10"/>
    <property type="match status" value="1"/>
</dbReference>
<gene>
    <name evidence="14" type="primary">MYH10</name>
</gene>
<dbReference type="GO" id="GO:0097435">
    <property type="term" value="P:supramolecular fiber organization"/>
    <property type="evidence" value="ECO:0007669"/>
    <property type="project" value="UniProtKB-ARBA"/>
</dbReference>
<dbReference type="PANTHER" id="PTHR45615:SF24">
    <property type="entry name" value="MYOSIN-10"/>
    <property type="match status" value="1"/>
</dbReference>
<dbReference type="GO" id="GO:0032982">
    <property type="term" value="C:myosin filament"/>
    <property type="evidence" value="ECO:0007669"/>
    <property type="project" value="TreeGrafter"/>
</dbReference>
<dbReference type="SMART" id="SM00242">
    <property type="entry name" value="MYSc"/>
    <property type="match status" value="1"/>
</dbReference>
<evidence type="ECO:0000259" key="12">
    <source>
        <dbReference type="PROSITE" id="PS51456"/>
    </source>
</evidence>
<dbReference type="GO" id="GO:0031032">
    <property type="term" value="P:actomyosin structure organization"/>
    <property type="evidence" value="ECO:0007669"/>
    <property type="project" value="UniProtKB-ARBA"/>
</dbReference>
<evidence type="ECO:0000256" key="1">
    <source>
        <dbReference type="ARBA" id="ARBA00008314"/>
    </source>
</evidence>
<dbReference type="SMART" id="SM00015">
    <property type="entry name" value="IQ"/>
    <property type="match status" value="1"/>
</dbReference>
<proteinExistence type="inferred from homology"/>
<dbReference type="Ensembl" id="ENSCPBT00000047540.1">
    <property type="protein sequence ID" value="ENSCPBP00000040589.1"/>
    <property type="gene ID" value="ENSCPBG00000027873.1"/>
</dbReference>
<dbReference type="PROSITE" id="PS51844">
    <property type="entry name" value="SH3_LIKE"/>
    <property type="match status" value="1"/>
</dbReference>
<dbReference type="InterPro" id="IPR002928">
    <property type="entry name" value="Myosin_tail"/>
</dbReference>
<keyword evidence="15" id="KW-1185">Reference proteome</keyword>
<dbReference type="FunFam" id="1.20.5.340:FF:000017">
    <property type="entry name" value="myosin-10 isoform X2"/>
    <property type="match status" value="1"/>
</dbReference>
<feature type="region of interest" description="Disordered" evidence="11">
    <location>
        <begin position="1338"/>
        <end position="1357"/>
    </location>
</feature>
<evidence type="ECO:0000256" key="9">
    <source>
        <dbReference type="ARBA" id="ARBA00023203"/>
    </source>
</evidence>
<accession>A0A8C3IW53</accession>
<dbReference type="FunFam" id="3.30.70.1590:FF:000001">
    <property type="entry name" value="Myosin heavy chain"/>
    <property type="match status" value="1"/>
</dbReference>
<dbReference type="InterPro" id="IPR027417">
    <property type="entry name" value="P-loop_NTPase"/>
</dbReference>
<dbReference type="Pfam" id="PF01576">
    <property type="entry name" value="Myosin_tail_1"/>
    <property type="match status" value="1"/>
</dbReference>
<dbReference type="PANTHER" id="PTHR45615">
    <property type="entry name" value="MYOSIN HEAVY CHAIN, NON-MUSCLE"/>
    <property type="match status" value="1"/>
</dbReference>
<keyword evidence="9 10" id="KW-0009">Actin-binding</keyword>
<dbReference type="InterPro" id="IPR036961">
    <property type="entry name" value="Kinesin_motor_dom_sf"/>
</dbReference>
<evidence type="ECO:0000256" key="6">
    <source>
        <dbReference type="ARBA" id="ARBA00023054"/>
    </source>
</evidence>
<dbReference type="InterPro" id="IPR001609">
    <property type="entry name" value="Myosin_head_motor_dom-like"/>
</dbReference>
<dbReference type="GO" id="GO:0000146">
    <property type="term" value="F:microfilament motor activity"/>
    <property type="evidence" value="ECO:0007669"/>
    <property type="project" value="UniProtKB-ARBA"/>
</dbReference>
<feature type="region of interest" description="Disordered" evidence="11">
    <location>
        <begin position="1869"/>
        <end position="1960"/>
    </location>
</feature>
<evidence type="ECO:0000313" key="14">
    <source>
        <dbReference type="Ensembl" id="ENSCPBP00000040589.1"/>
    </source>
</evidence>
<keyword evidence="7 10" id="KW-0518">Myosin</keyword>
<dbReference type="FunFam" id="1.20.5.340:FF:000007">
    <property type="entry name" value="Myosin heavy chain, non-muscle"/>
    <property type="match status" value="1"/>
</dbReference>